<dbReference type="STRING" id="626522.GCWU000325_01839"/>
<name>C9LHY5_9BACT</name>
<reference evidence="1" key="1">
    <citation type="submission" date="2009-09" db="EMBL/GenBank/DDBJ databases">
        <authorList>
            <person name="Weinstock G."/>
            <person name="Sodergren E."/>
            <person name="Clifton S."/>
            <person name="Fulton L."/>
            <person name="Fulton B."/>
            <person name="Courtney L."/>
            <person name="Fronick C."/>
            <person name="Harrison M."/>
            <person name="Strong C."/>
            <person name="Farmer C."/>
            <person name="Delahaunty K."/>
            <person name="Markovic C."/>
            <person name="Hall O."/>
            <person name="Minx P."/>
            <person name="Tomlinson C."/>
            <person name="Mitreva M."/>
            <person name="Nelson J."/>
            <person name="Hou S."/>
            <person name="Wollam A."/>
            <person name="Pepin K.H."/>
            <person name="Johnson M."/>
            <person name="Bhonagiri V."/>
            <person name="Nash W.E."/>
            <person name="Warren W."/>
            <person name="Chinwalla A."/>
            <person name="Mardis E.R."/>
            <person name="Wilson R.K."/>
        </authorList>
    </citation>
    <scope>NUCLEOTIDE SEQUENCE [LARGE SCALE GENOMIC DNA]</scope>
    <source>
        <strain evidence="1">ATCC 51259</strain>
    </source>
</reference>
<protein>
    <submittedName>
        <fullName evidence="1">Uncharacterized protein</fullName>
    </submittedName>
</protein>
<sequence length="50" mass="6017">MRTQKNDKKEATSILRCLLLDCVVRKMFVLSLEKRRSLKKIVWLIRHTAF</sequence>
<dbReference type="Proteomes" id="UP000003460">
    <property type="component" value="Unassembled WGS sequence"/>
</dbReference>
<accession>C9LHY5</accession>
<dbReference type="EMBL" id="ACIJ02000022">
    <property type="protein sequence ID" value="EEX71101.1"/>
    <property type="molecule type" value="Genomic_DNA"/>
</dbReference>
<organism evidence="1 2">
    <name type="scientific">Alloprevotella tannerae ATCC 51259</name>
    <dbReference type="NCBI Taxonomy" id="626522"/>
    <lineage>
        <taxon>Bacteria</taxon>
        <taxon>Pseudomonadati</taxon>
        <taxon>Bacteroidota</taxon>
        <taxon>Bacteroidia</taxon>
        <taxon>Bacteroidales</taxon>
        <taxon>Prevotellaceae</taxon>
        <taxon>Alloprevotella</taxon>
    </lineage>
</organism>
<evidence type="ECO:0000313" key="2">
    <source>
        <dbReference type="Proteomes" id="UP000003460"/>
    </source>
</evidence>
<proteinExistence type="predicted"/>
<keyword evidence="2" id="KW-1185">Reference proteome</keyword>
<evidence type="ECO:0000313" key="1">
    <source>
        <dbReference type="EMBL" id="EEX71101.1"/>
    </source>
</evidence>
<dbReference type="AlphaFoldDB" id="C9LHY5"/>
<comment type="caution">
    <text evidence="1">The sequence shown here is derived from an EMBL/GenBank/DDBJ whole genome shotgun (WGS) entry which is preliminary data.</text>
</comment>
<gene>
    <name evidence="1" type="ORF">GCWU000325_01839</name>
</gene>
<dbReference type="HOGENOM" id="CLU_3121310_0_0_10"/>